<evidence type="ECO:0000256" key="1">
    <source>
        <dbReference type="PIRSR" id="PIRSR005962-1"/>
    </source>
</evidence>
<dbReference type="PANTHER" id="PTHR30575">
    <property type="entry name" value="PEPTIDASE M20"/>
    <property type="match status" value="1"/>
</dbReference>
<feature type="binding site" evidence="1">
    <location>
        <position position="145"/>
    </location>
    <ligand>
        <name>Mn(2+)</name>
        <dbReference type="ChEBI" id="CHEBI:29035"/>
        <label>2</label>
    </ligand>
</feature>
<dbReference type="InterPro" id="IPR011650">
    <property type="entry name" value="Peptidase_M20_dimer"/>
</dbReference>
<keyword evidence="4" id="KW-1185">Reference proteome</keyword>
<dbReference type="SUPFAM" id="SSF53187">
    <property type="entry name" value="Zn-dependent exopeptidases"/>
    <property type="match status" value="1"/>
</dbReference>
<name>A0ABD6DBV2_9EURY</name>
<dbReference type="InterPro" id="IPR017439">
    <property type="entry name" value="Amidohydrolase"/>
</dbReference>
<feature type="binding site" evidence="1">
    <location>
        <position position="399"/>
    </location>
    <ligand>
        <name>Mn(2+)</name>
        <dbReference type="ChEBI" id="CHEBI:29035"/>
        <label>2</label>
    </ligand>
</feature>
<feature type="binding site" evidence="1">
    <location>
        <position position="147"/>
    </location>
    <ligand>
        <name>Mn(2+)</name>
        <dbReference type="ChEBI" id="CHEBI:29035"/>
        <label>2</label>
    </ligand>
</feature>
<feature type="binding site" evidence="1">
    <location>
        <position position="203"/>
    </location>
    <ligand>
        <name>Mn(2+)</name>
        <dbReference type="ChEBI" id="CHEBI:29035"/>
        <label>2</label>
    </ligand>
</feature>
<accession>A0ABD6DBV2</accession>
<comment type="caution">
    <text evidence="3">The sequence shown here is derived from an EMBL/GenBank/DDBJ whole genome shotgun (WGS) entry which is preliminary data.</text>
</comment>
<evidence type="ECO:0000313" key="4">
    <source>
        <dbReference type="Proteomes" id="UP001597052"/>
    </source>
</evidence>
<sequence length="430" mass="46006">MSDTAVQTDDELRALRRDLHRHPEPAWCEFYTTARLIEELRARDVDAIHYGREIHAAEKRLNLPEEATRTEWLDRAREAGADEEILNEIGESFTGAVAVVDRGSGPTIALRVDIDALPITEADDADHHPAAEGFRSENEGYMHACGHDAHATIGLGVLDAILESDFSGTFKLIFQPSEEQISGGKPMADSGIIDDVDYLLALHIGLDHPSGQVVAGIDDFLAVTQFRAEFAGESAHAGARPESGANAVQAMAAAVQNLYSIPRHSEGATRVNAGRVGGGTADNIVPEHAFIKGEVRGETTKLMAYMWDHAQRVIESAAEMHACEADIQMLGEAPSAESDQALVDIVGEVAGRTAGVDDVLDRDSLGGSEDATFLMQHVQNQGGLAAYVGVGTDHPGGHHTPTFDVEERDIAVAIDVLSASIREIAASDSL</sequence>
<keyword evidence="1" id="KW-0464">Manganese</keyword>
<protein>
    <submittedName>
        <fullName evidence="3">Amidohydrolase</fullName>
    </submittedName>
</protein>
<dbReference type="InterPro" id="IPR002933">
    <property type="entry name" value="Peptidase_M20"/>
</dbReference>
<feature type="binding site" evidence="1">
    <location>
        <position position="179"/>
    </location>
    <ligand>
        <name>Mn(2+)</name>
        <dbReference type="ChEBI" id="CHEBI:29035"/>
        <label>2</label>
    </ligand>
</feature>
<evidence type="ECO:0000259" key="2">
    <source>
        <dbReference type="Pfam" id="PF07687"/>
    </source>
</evidence>
<dbReference type="Pfam" id="PF07687">
    <property type="entry name" value="M20_dimer"/>
    <property type="match status" value="1"/>
</dbReference>
<feature type="domain" description="Peptidase M20 dimerisation" evidence="2">
    <location>
        <begin position="225"/>
        <end position="301"/>
    </location>
</feature>
<dbReference type="Pfam" id="PF01546">
    <property type="entry name" value="Peptidase_M20"/>
    <property type="match status" value="1"/>
</dbReference>
<dbReference type="Gene3D" id="3.40.630.10">
    <property type="entry name" value="Zn peptidases"/>
    <property type="match status" value="1"/>
</dbReference>
<comment type="cofactor">
    <cofactor evidence="1">
        <name>Mn(2+)</name>
        <dbReference type="ChEBI" id="CHEBI:29035"/>
    </cofactor>
    <text evidence="1">The Mn(2+) ion enhances activity.</text>
</comment>
<dbReference type="PIRSF" id="PIRSF005962">
    <property type="entry name" value="Pept_M20D_amidohydro"/>
    <property type="match status" value="1"/>
</dbReference>
<evidence type="ECO:0000313" key="3">
    <source>
        <dbReference type="EMBL" id="MFD1642376.1"/>
    </source>
</evidence>
<dbReference type="EMBL" id="JBHUDM010000002">
    <property type="protein sequence ID" value="MFD1642376.1"/>
    <property type="molecule type" value="Genomic_DNA"/>
</dbReference>
<dbReference type="InterPro" id="IPR052030">
    <property type="entry name" value="Peptidase_M20/M20A_hydrolases"/>
</dbReference>
<dbReference type="InterPro" id="IPR036264">
    <property type="entry name" value="Bact_exopeptidase_dim_dom"/>
</dbReference>
<dbReference type="PANTHER" id="PTHR30575:SF3">
    <property type="entry name" value="PEPTIDASE M20 DIMERISATION DOMAIN-CONTAINING PROTEIN"/>
    <property type="match status" value="1"/>
</dbReference>
<dbReference type="NCBIfam" id="TIGR01891">
    <property type="entry name" value="amidohydrolases"/>
    <property type="match status" value="1"/>
</dbReference>
<proteinExistence type="predicted"/>
<dbReference type="SUPFAM" id="SSF55031">
    <property type="entry name" value="Bacterial exopeptidase dimerisation domain"/>
    <property type="match status" value="1"/>
</dbReference>
<dbReference type="Proteomes" id="UP001597052">
    <property type="component" value="Unassembled WGS sequence"/>
</dbReference>
<reference evidence="3 4" key="1">
    <citation type="journal article" date="2019" name="Int. J. Syst. Evol. Microbiol.">
        <title>The Global Catalogue of Microorganisms (GCM) 10K type strain sequencing project: providing services to taxonomists for standard genome sequencing and annotation.</title>
        <authorList>
            <consortium name="The Broad Institute Genomics Platform"/>
            <consortium name="The Broad Institute Genome Sequencing Center for Infectious Disease"/>
            <person name="Wu L."/>
            <person name="Ma J."/>
        </authorList>
    </citation>
    <scope>NUCLEOTIDE SEQUENCE [LARGE SCALE GENOMIC DNA]</scope>
    <source>
        <strain evidence="3 4">CGMCC 1.10593</strain>
    </source>
</reference>
<gene>
    <name evidence="3" type="ORF">ACFSBW_10880</name>
</gene>
<organism evidence="3 4">
    <name type="scientific">Halohasta litorea</name>
    <dbReference type="NCBI Taxonomy" id="869891"/>
    <lineage>
        <taxon>Archaea</taxon>
        <taxon>Methanobacteriati</taxon>
        <taxon>Methanobacteriota</taxon>
        <taxon>Stenosarchaea group</taxon>
        <taxon>Halobacteria</taxon>
        <taxon>Halobacteriales</taxon>
        <taxon>Haloferacaceae</taxon>
        <taxon>Halohasta</taxon>
    </lineage>
</organism>
<dbReference type="RefSeq" id="WP_256395254.1">
    <property type="nucleotide sequence ID" value="NZ_JANHDJ010000002.1"/>
</dbReference>
<dbReference type="AlphaFoldDB" id="A0ABD6DBV2"/>
<keyword evidence="1" id="KW-0479">Metal-binding</keyword>